<dbReference type="VEuPathDB" id="FungiDB:Z518_06343"/>
<dbReference type="OrthoDB" id="1577640at2759"/>
<dbReference type="AlphaFoldDB" id="A0A0D2IQM0"/>
<reference evidence="1 2" key="1">
    <citation type="submission" date="2015-01" db="EMBL/GenBank/DDBJ databases">
        <title>The Genome Sequence of Rhinocladiella mackenzie CBS 650.93.</title>
        <authorList>
            <consortium name="The Broad Institute Genomics Platform"/>
            <person name="Cuomo C."/>
            <person name="de Hoog S."/>
            <person name="Gorbushina A."/>
            <person name="Stielow B."/>
            <person name="Teixiera M."/>
            <person name="Abouelleil A."/>
            <person name="Chapman S.B."/>
            <person name="Priest M."/>
            <person name="Young S.K."/>
            <person name="Wortman J."/>
            <person name="Nusbaum C."/>
            <person name="Birren B."/>
        </authorList>
    </citation>
    <scope>NUCLEOTIDE SEQUENCE [LARGE SCALE GENOMIC DNA]</scope>
    <source>
        <strain evidence="1 2">CBS 650.93</strain>
    </source>
</reference>
<keyword evidence="2" id="KW-1185">Reference proteome</keyword>
<sequence length="285" mass="31488">MAEVVGILGLIGSIVNILEGVDKSKTIIKKYVHSSSSLRKELVPILGKLMAFAGILRGLQLECELDESDNGRLQTFEHIRSPLQASEKAAKTIVARLNQVASVGGVSLSLGKVLNNETAAALHVLDQSKTVLDLALTADQRTLLKAIESYVRVVAGDLHDMREESKIQYKDLKQDLNSIRSAEVEATRTKKKADILSWISQVNYSSNYDAASLRTTQNDQTGDWFLKSRDFQDWAHNPGRSGLLLTGISGSGMVTRSGSQQMPRKAHVRREITKFEFLEPMIPKE</sequence>
<dbReference type="HOGENOM" id="CLU_1046371_0_0_1"/>
<accession>A0A0D2IQM0</accession>
<protein>
    <recommendedName>
        <fullName evidence="3">Fungal N-terminal domain-containing protein</fullName>
    </recommendedName>
</protein>
<proteinExistence type="predicted"/>
<organism evidence="1 2">
    <name type="scientific">Rhinocladiella mackenziei CBS 650.93</name>
    <dbReference type="NCBI Taxonomy" id="1442369"/>
    <lineage>
        <taxon>Eukaryota</taxon>
        <taxon>Fungi</taxon>
        <taxon>Dikarya</taxon>
        <taxon>Ascomycota</taxon>
        <taxon>Pezizomycotina</taxon>
        <taxon>Eurotiomycetes</taxon>
        <taxon>Chaetothyriomycetidae</taxon>
        <taxon>Chaetothyriales</taxon>
        <taxon>Herpotrichiellaceae</taxon>
        <taxon>Rhinocladiella</taxon>
    </lineage>
</organism>
<dbReference type="GeneID" id="25294414"/>
<gene>
    <name evidence="1" type="ORF">Z518_06343</name>
</gene>
<dbReference type="EMBL" id="KN847478">
    <property type="protein sequence ID" value="KIX05471.1"/>
    <property type="molecule type" value="Genomic_DNA"/>
</dbReference>
<evidence type="ECO:0008006" key="3">
    <source>
        <dbReference type="Google" id="ProtNLM"/>
    </source>
</evidence>
<dbReference type="Proteomes" id="UP000053617">
    <property type="component" value="Unassembled WGS sequence"/>
</dbReference>
<dbReference type="RefSeq" id="XP_013272607.1">
    <property type="nucleotide sequence ID" value="XM_013417153.1"/>
</dbReference>
<evidence type="ECO:0000313" key="2">
    <source>
        <dbReference type="Proteomes" id="UP000053617"/>
    </source>
</evidence>
<evidence type="ECO:0000313" key="1">
    <source>
        <dbReference type="EMBL" id="KIX05471.1"/>
    </source>
</evidence>
<name>A0A0D2IQM0_9EURO</name>